<evidence type="ECO:0000256" key="2">
    <source>
        <dbReference type="ARBA" id="ARBA00022475"/>
    </source>
</evidence>
<dbReference type="EMBL" id="AGBW02007720">
    <property type="protein sequence ID" value="OWR54670.1"/>
    <property type="molecule type" value="Genomic_DNA"/>
</dbReference>
<gene>
    <name evidence="11" type="ORF">KGM_213972</name>
</gene>
<reference evidence="11 12" key="1">
    <citation type="journal article" date="2011" name="Cell">
        <title>The monarch butterfly genome yields insights into long-distance migration.</title>
        <authorList>
            <person name="Zhan S."/>
            <person name="Merlin C."/>
            <person name="Boore J.L."/>
            <person name="Reppert S.M."/>
        </authorList>
    </citation>
    <scope>NUCLEOTIDE SEQUENCE [LARGE SCALE GENOMIC DNA]</scope>
    <source>
        <strain evidence="11">F-2</strain>
    </source>
</reference>
<feature type="transmembrane region" description="Helical" evidence="10">
    <location>
        <begin position="144"/>
        <end position="166"/>
    </location>
</feature>
<keyword evidence="8 11" id="KW-0675">Receptor</keyword>
<evidence type="ECO:0000313" key="12">
    <source>
        <dbReference type="Proteomes" id="UP000007151"/>
    </source>
</evidence>
<evidence type="ECO:0000256" key="9">
    <source>
        <dbReference type="ARBA" id="ARBA00023224"/>
    </source>
</evidence>
<dbReference type="FunCoup" id="A0A212FLU3">
    <property type="interactions" value="6"/>
</dbReference>
<dbReference type="AlphaFoldDB" id="A0A212FLU3"/>
<evidence type="ECO:0000256" key="5">
    <source>
        <dbReference type="ARBA" id="ARBA00022725"/>
    </source>
</evidence>
<name>A0A212FLU3_DANPL</name>
<keyword evidence="7 10" id="KW-0472">Membrane</keyword>
<evidence type="ECO:0000256" key="6">
    <source>
        <dbReference type="ARBA" id="ARBA00022989"/>
    </source>
</evidence>
<dbReference type="GO" id="GO:0004984">
    <property type="term" value="F:olfactory receptor activity"/>
    <property type="evidence" value="ECO:0007669"/>
    <property type="project" value="InterPro"/>
</dbReference>
<keyword evidence="2" id="KW-1003">Cell membrane</keyword>
<keyword evidence="4 10" id="KW-0812">Transmembrane</keyword>
<dbReference type="KEGG" id="dpl:KGM_213972"/>
<evidence type="ECO:0000256" key="3">
    <source>
        <dbReference type="ARBA" id="ARBA00022606"/>
    </source>
</evidence>
<comment type="subcellular location">
    <subcellularLocation>
        <location evidence="1">Cell membrane</location>
        <topology evidence="1">Multi-pass membrane protein</topology>
    </subcellularLocation>
</comment>
<evidence type="ECO:0000256" key="7">
    <source>
        <dbReference type="ARBA" id="ARBA00023136"/>
    </source>
</evidence>
<evidence type="ECO:0000256" key="10">
    <source>
        <dbReference type="SAM" id="Phobius"/>
    </source>
</evidence>
<evidence type="ECO:0000313" key="11">
    <source>
        <dbReference type="EMBL" id="OWR54670.1"/>
    </source>
</evidence>
<dbReference type="eggNOG" id="ENOG502T6RZ">
    <property type="taxonomic scope" value="Eukaryota"/>
</dbReference>
<evidence type="ECO:0000256" key="1">
    <source>
        <dbReference type="ARBA" id="ARBA00004651"/>
    </source>
</evidence>
<evidence type="ECO:0000256" key="4">
    <source>
        <dbReference type="ARBA" id="ARBA00022692"/>
    </source>
</evidence>
<dbReference type="GO" id="GO:0005549">
    <property type="term" value="F:odorant binding"/>
    <property type="evidence" value="ECO:0007669"/>
    <property type="project" value="InterPro"/>
</dbReference>
<dbReference type="PANTHER" id="PTHR21137:SF35">
    <property type="entry name" value="ODORANT RECEPTOR 19A-RELATED"/>
    <property type="match status" value="1"/>
</dbReference>
<evidence type="ECO:0000256" key="8">
    <source>
        <dbReference type="ARBA" id="ARBA00023170"/>
    </source>
</evidence>
<dbReference type="GO" id="GO:0005886">
    <property type="term" value="C:plasma membrane"/>
    <property type="evidence" value="ECO:0007669"/>
    <property type="project" value="UniProtKB-SubCell"/>
</dbReference>
<accession>A0A212FLU3</accession>
<keyword evidence="3" id="KW-0716">Sensory transduction</keyword>
<dbReference type="InParanoid" id="A0A212FLU3"/>
<keyword evidence="9" id="KW-0807">Transducer</keyword>
<dbReference type="InterPro" id="IPR004117">
    <property type="entry name" value="7tm6_olfct_rcpt"/>
</dbReference>
<dbReference type="GO" id="GO:0007165">
    <property type="term" value="P:signal transduction"/>
    <property type="evidence" value="ECO:0007669"/>
    <property type="project" value="UniProtKB-KW"/>
</dbReference>
<dbReference type="PANTHER" id="PTHR21137">
    <property type="entry name" value="ODORANT RECEPTOR"/>
    <property type="match status" value="1"/>
</dbReference>
<keyword evidence="6 10" id="KW-1133">Transmembrane helix</keyword>
<comment type="caution">
    <text evidence="11">The sequence shown here is derived from an EMBL/GenBank/DDBJ whole genome shotgun (WGS) entry which is preliminary data.</text>
</comment>
<keyword evidence="12" id="KW-1185">Reference proteome</keyword>
<feature type="transmembrane region" description="Helical" evidence="10">
    <location>
        <begin position="91"/>
        <end position="110"/>
    </location>
</feature>
<protein>
    <submittedName>
        <fullName evidence="11">Olfactory receptor 56</fullName>
    </submittedName>
</protein>
<proteinExistence type="predicted"/>
<dbReference type="Proteomes" id="UP000007151">
    <property type="component" value="Unassembled WGS sequence"/>
</dbReference>
<keyword evidence="5" id="KW-0552">Olfaction</keyword>
<dbReference type="Pfam" id="PF02949">
    <property type="entry name" value="7tm_6"/>
    <property type="match status" value="1"/>
</dbReference>
<organism evidence="11 12">
    <name type="scientific">Danaus plexippus plexippus</name>
    <dbReference type="NCBI Taxonomy" id="278856"/>
    <lineage>
        <taxon>Eukaryota</taxon>
        <taxon>Metazoa</taxon>
        <taxon>Ecdysozoa</taxon>
        <taxon>Arthropoda</taxon>
        <taxon>Hexapoda</taxon>
        <taxon>Insecta</taxon>
        <taxon>Pterygota</taxon>
        <taxon>Neoptera</taxon>
        <taxon>Endopterygota</taxon>
        <taxon>Lepidoptera</taxon>
        <taxon>Glossata</taxon>
        <taxon>Ditrysia</taxon>
        <taxon>Papilionoidea</taxon>
        <taxon>Nymphalidae</taxon>
        <taxon>Danainae</taxon>
        <taxon>Danaini</taxon>
        <taxon>Danaina</taxon>
        <taxon>Danaus</taxon>
        <taxon>Danaus</taxon>
    </lineage>
</organism>
<sequence>MHISVIVFTATEYIEIWFLKNDMNMVLTNLKITLLATVSVSKITSFLIRQKDWKGILNYVNDTDRARRSEEESGKKEIITKYTRYSRMITFYYLLLMYITVIIVICQPIYKYYTSEEYRHNVRNGTEKYDQVVSSWVPFDKNTVLGYIFACLIQSYAAIYGGGWITSFDTNAIVTMVFVKSEIEMQIIDGRLIFGTEKEPASVKEAKRRLMRCYDRYSKLIR</sequence>